<keyword evidence="3 5" id="KW-1133">Transmembrane helix</keyword>
<keyword evidence="4 5" id="KW-0472">Membrane</keyword>
<evidence type="ECO:0000256" key="3">
    <source>
        <dbReference type="ARBA" id="ARBA00022989"/>
    </source>
</evidence>
<feature type="transmembrane region" description="Helical" evidence="5">
    <location>
        <begin position="110"/>
        <end position="129"/>
    </location>
</feature>
<comment type="subcellular location">
    <subcellularLocation>
        <location evidence="1">Membrane</location>
        <topology evidence="1">Multi-pass membrane protein</topology>
    </subcellularLocation>
</comment>
<dbReference type="RefSeq" id="WP_158738780.1">
    <property type="nucleotide sequence ID" value="NZ_JAFBEP010000015.1"/>
</dbReference>
<evidence type="ECO:0000313" key="7">
    <source>
        <dbReference type="Proteomes" id="UP000483018"/>
    </source>
</evidence>
<comment type="caution">
    <text evidence="6">The sequence shown here is derived from an EMBL/GenBank/DDBJ whole genome shotgun (WGS) entry which is preliminary data.</text>
</comment>
<evidence type="ECO:0000256" key="5">
    <source>
        <dbReference type="SAM" id="Phobius"/>
    </source>
</evidence>
<dbReference type="GO" id="GO:0016020">
    <property type="term" value="C:membrane"/>
    <property type="evidence" value="ECO:0007669"/>
    <property type="project" value="UniProtKB-SubCell"/>
</dbReference>
<accession>A0A7C8LIK1</accession>
<dbReference type="Proteomes" id="UP000483018">
    <property type="component" value="Unassembled WGS sequence"/>
</dbReference>
<keyword evidence="7" id="KW-1185">Reference proteome</keyword>
<protein>
    <submittedName>
        <fullName evidence="6">Uncharacterized protein</fullName>
    </submittedName>
</protein>
<organism evidence="6 7">
    <name type="scientific">Defluviitalea raffinosedens</name>
    <dbReference type="NCBI Taxonomy" id="1450156"/>
    <lineage>
        <taxon>Bacteria</taxon>
        <taxon>Bacillati</taxon>
        <taxon>Bacillota</taxon>
        <taxon>Clostridia</taxon>
        <taxon>Lachnospirales</taxon>
        <taxon>Defluviitaleaceae</taxon>
        <taxon>Defluviitalea</taxon>
    </lineage>
</organism>
<gene>
    <name evidence="6" type="ORF">GND95_00040</name>
</gene>
<proteinExistence type="predicted"/>
<dbReference type="PANTHER" id="PTHR31746">
    <property type="entry name" value="TRANSMEMBRANE PROTEIN 229 FAMILY MEMBER"/>
    <property type="match status" value="1"/>
</dbReference>
<evidence type="ECO:0000256" key="4">
    <source>
        <dbReference type="ARBA" id="ARBA00023136"/>
    </source>
</evidence>
<feature type="transmembrane region" description="Helical" evidence="5">
    <location>
        <begin position="62"/>
        <end position="80"/>
    </location>
</feature>
<dbReference type="Pfam" id="PF06541">
    <property type="entry name" value="ABC_trans_CmpB"/>
    <property type="match status" value="1"/>
</dbReference>
<dbReference type="AlphaFoldDB" id="A0A7C8LIK1"/>
<evidence type="ECO:0000313" key="6">
    <source>
        <dbReference type="EMBL" id="KAE9636860.1"/>
    </source>
</evidence>
<dbReference type="EMBL" id="WSLF01000001">
    <property type="protein sequence ID" value="KAE9636860.1"/>
    <property type="molecule type" value="Genomic_DNA"/>
</dbReference>
<feature type="transmembrane region" description="Helical" evidence="5">
    <location>
        <begin position="38"/>
        <end position="55"/>
    </location>
</feature>
<feature type="transmembrane region" description="Helical" evidence="5">
    <location>
        <begin position="5"/>
        <end position="26"/>
    </location>
</feature>
<evidence type="ECO:0000256" key="2">
    <source>
        <dbReference type="ARBA" id="ARBA00022692"/>
    </source>
</evidence>
<keyword evidence="2 5" id="KW-0812">Transmembrane</keyword>
<reference evidence="6 7" key="1">
    <citation type="submission" date="2019-12" db="EMBL/GenBank/DDBJ databases">
        <title>Defluviitalea raffinosedens, isolated from a biogas fermenter, genome sequencing and characterization.</title>
        <authorList>
            <person name="Rettenmaier R."/>
            <person name="Schneider M."/>
            <person name="Neuhaus K."/>
            <person name="Liebl W."/>
            <person name="Zverlov V."/>
        </authorList>
    </citation>
    <scope>NUCLEOTIDE SEQUENCE [LARGE SCALE GENOMIC DNA]</scope>
    <source>
        <strain evidence="6 7">249c-K6</strain>
    </source>
</reference>
<dbReference type="OrthoDB" id="5523261at2"/>
<sequence>MRRRFVVYGLIGWCMEIIWTGLQSLLQRDVKLVGKTSIWMFPIYGLTVFLEPLCVKLKQRHIAFRGGVYTVCIFIIEYATGSLLKKLLGVCPWDYGKRRFSVKGLIRLDYAPAWFVAGLIFESLYHFLVKSGIHESKSSFS</sequence>
<dbReference type="InterPro" id="IPR010540">
    <property type="entry name" value="CmpB_TMEM229"/>
</dbReference>
<name>A0A7C8LIK1_9FIRM</name>
<evidence type="ECO:0000256" key="1">
    <source>
        <dbReference type="ARBA" id="ARBA00004141"/>
    </source>
</evidence>